<feature type="transmembrane region" description="Helical" evidence="1">
    <location>
        <begin position="15"/>
        <end position="34"/>
    </location>
</feature>
<name>A0A3B0VUD0_9ZZZZ</name>
<feature type="transmembrane region" description="Helical" evidence="1">
    <location>
        <begin position="194"/>
        <end position="215"/>
    </location>
</feature>
<feature type="transmembrane region" description="Helical" evidence="1">
    <location>
        <begin position="124"/>
        <end position="148"/>
    </location>
</feature>
<feature type="transmembrane region" description="Helical" evidence="1">
    <location>
        <begin position="40"/>
        <end position="61"/>
    </location>
</feature>
<keyword evidence="1" id="KW-0472">Membrane</keyword>
<dbReference type="AlphaFoldDB" id="A0A3B0VUD0"/>
<accession>A0A3B0VUD0</accession>
<feature type="transmembrane region" description="Helical" evidence="1">
    <location>
        <begin position="154"/>
        <end position="173"/>
    </location>
</feature>
<evidence type="ECO:0000256" key="1">
    <source>
        <dbReference type="SAM" id="Phobius"/>
    </source>
</evidence>
<dbReference type="EMBL" id="UOFA01000023">
    <property type="protein sequence ID" value="VAW43743.1"/>
    <property type="molecule type" value="Genomic_DNA"/>
</dbReference>
<feature type="transmembrane region" description="Helical" evidence="1">
    <location>
        <begin position="96"/>
        <end position="115"/>
    </location>
</feature>
<gene>
    <name evidence="2" type="ORF">MNBD_GAMMA02-1296</name>
</gene>
<keyword evidence="1" id="KW-0812">Transmembrane</keyword>
<organism evidence="2">
    <name type="scientific">hydrothermal vent metagenome</name>
    <dbReference type="NCBI Taxonomy" id="652676"/>
    <lineage>
        <taxon>unclassified sequences</taxon>
        <taxon>metagenomes</taxon>
        <taxon>ecological metagenomes</taxon>
    </lineage>
</organism>
<keyword evidence="1" id="KW-1133">Transmembrane helix</keyword>
<protein>
    <submittedName>
        <fullName evidence="2">Uncharacterized protein</fullName>
    </submittedName>
</protein>
<sequence length="223" mass="24888">MNHITRALVRKDIQLNLIPLALYFLLGMISLWMMTSSQLGVFNAGAVIMLSMVIIAGIHMITTTVTNERNDQVLPFIMSLPITFVQYTHAKVCANFGVFLLFWMIMVGGLMWVIFGQQKVPDGLAIFALILLLEMLVVFTLLLAVSLISESQNVTIVVMSITNIGLSLFMFWLSGFEAINAYMQTEQVVWNSTALTFVAAELILIIALLAITYVVQARKTDFL</sequence>
<reference evidence="2" key="1">
    <citation type="submission" date="2018-06" db="EMBL/GenBank/DDBJ databases">
        <authorList>
            <person name="Zhirakovskaya E."/>
        </authorList>
    </citation>
    <scope>NUCLEOTIDE SEQUENCE</scope>
</reference>
<proteinExistence type="predicted"/>
<evidence type="ECO:0000313" key="2">
    <source>
        <dbReference type="EMBL" id="VAW43743.1"/>
    </source>
</evidence>